<dbReference type="Pfam" id="PF00047">
    <property type="entry name" value="ig"/>
    <property type="match status" value="1"/>
</dbReference>
<dbReference type="InterPro" id="IPR013151">
    <property type="entry name" value="Immunoglobulin_dom"/>
</dbReference>
<keyword evidence="1" id="KW-0732">Signal</keyword>
<dbReference type="SMART" id="SM00408">
    <property type="entry name" value="IGc2"/>
    <property type="match status" value="2"/>
</dbReference>
<evidence type="ECO:0000259" key="4">
    <source>
        <dbReference type="PROSITE" id="PS50853"/>
    </source>
</evidence>
<evidence type="ECO:0000259" key="3">
    <source>
        <dbReference type="PROSITE" id="PS50835"/>
    </source>
</evidence>
<keyword evidence="2" id="KW-1015">Disulfide bond</keyword>
<dbReference type="Gene3D" id="2.60.40.10">
    <property type="entry name" value="Immunoglobulins"/>
    <property type="match status" value="3"/>
</dbReference>
<evidence type="ECO:0000313" key="6">
    <source>
        <dbReference type="Proteomes" id="UP001159405"/>
    </source>
</evidence>
<dbReference type="SUPFAM" id="SSF49265">
    <property type="entry name" value="Fibronectin type III"/>
    <property type="match status" value="1"/>
</dbReference>
<dbReference type="InterPro" id="IPR036179">
    <property type="entry name" value="Ig-like_dom_sf"/>
</dbReference>
<dbReference type="EMBL" id="CALNXK010000028">
    <property type="protein sequence ID" value="CAH3115239.1"/>
    <property type="molecule type" value="Genomic_DNA"/>
</dbReference>
<dbReference type="InterPro" id="IPR013783">
    <property type="entry name" value="Ig-like_fold"/>
</dbReference>
<feature type="domain" description="Ig-like" evidence="3">
    <location>
        <begin position="7"/>
        <end position="94"/>
    </location>
</feature>
<dbReference type="CDD" id="cd00096">
    <property type="entry name" value="Ig"/>
    <property type="match status" value="1"/>
</dbReference>
<feature type="non-terminal residue" evidence="5">
    <location>
        <position position="1"/>
    </location>
</feature>
<proteinExistence type="predicted"/>
<dbReference type="Pfam" id="PF13927">
    <property type="entry name" value="Ig_3"/>
    <property type="match status" value="1"/>
</dbReference>
<accession>A0ABN8NNQ9</accession>
<dbReference type="InterPro" id="IPR007110">
    <property type="entry name" value="Ig-like_dom"/>
</dbReference>
<dbReference type="InterPro" id="IPR003961">
    <property type="entry name" value="FN3_dom"/>
</dbReference>
<name>A0ABN8NNQ9_9CNID</name>
<dbReference type="InterPro" id="IPR003599">
    <property type="entry name" value="Ig_sub"/>
</dbReference>
<evidence type="ECO:0000256" key="2">
    <source>
        <dbReference type="ARBA" id="ARBA00023157"/>
    </source>
</evidence>
<keyword evidence="6" id="KW-1185">Reference proteome</keyword>
<comment type="caution">
    <text evidence="5">The sequence shown here is derived from an EMBL/GenBank/DDBJ whole genome shotgun (WGS) entry which is preliminary data.</text>
</comment>
<dbReference type="InterPro" id="IPR036116">
    <property type="entry name" value="FN3_sf"/>
</dbReference>
<evidence type="ECO:0000256" key="1">
    <source>
        <dbReference type="ARBA" id="ARBA00022729"/>
    </source>
</evidence>
<dbReference type="CDD" id="cd00063">
    <property type="entry name" value="FN3"/>
    <property type="match status" value="1"/>
</dbReference>
<feature type="domain" description="Fibronectin type-III" evidence="4">
    <location>
        <begin position="212"/>
        <end position="304"/>
    </location>
</feature>
<dbReference type="Proteomes" id="UP001159405">
    <property type="component" value="Unassembled WGS sequence"/>
</dbReference>
<dbReference type="PANTHER" id="PTHR45080">
    <property type="entry name" value="CONTACTIN 5"/>
    <property type="match status" value="1"/>
</dbReference>
<gene>
    <name evidence="5" type="ORF">PLOB_00023512</name>
</gene>
<dbReference type="SMART" id="SM00409">
    <property type="entry name" value="IG"/>
    <property type="match status" value="2"/>
</dbReference>
<protein>
    <submittedName>
        <fullName evidence="5">Uncharacterized protein</fullName>
    </submittedName>
</protein>
<dbReference type="PROSITE" id="PS50853">
    <property type="entry name" value="FN3"/>
    <property type="match status" value="1"/>
</dbReference>
<reference evidence="5 6" key="1">
    <citation type="submission" date="2022-05" db="EMBL/GenBank/DDBJ databases">
        <authorList>
            <consortium name="Genoscope - CEA"/>
            <person name="William W."/>
        </authorList>
    </citation>
    <scope>NUCLEOTIDE SEQUENCE [LARGE SCALE GENOMIC DNA]</scope>
</reference>
<evidence type="ECO:0000313" key="5">
    <source>
        <dbReference type="EMBL" id="CAH3115239.1"/>
    </source>
</evidence>
<dbReference type="InterPro" id="IPR050958">
    <property type="entry name" value="Cell_Adh-Cytoskel_Orgn"/>
</dbReference>
<dbReference type="SUPFAM" id="SSF48726">
    <property type="entry name" value="Immunoglobulin"/>
    <property type="match status" value="2"/>
</dbReference>
<sequence>LPDRDYPDIIKPESIQSFFAGENISFSCEVKEWVPPITVKWLKNNMILKETKSQLDVVRRLDFPELDLHDTGKYTCEASDHLVIKKHTFFVNVSCPPTVSKLSSLPLKMAPNGNVNLSCKARQLNAQQMASYKWKWMFKNGSEITNVSGKYKILSAFSSPNSCQQTKGVVYLHVNNVTTEDLGTYKCALLDSDMEIAVEDVPFYEYVSSNVPPRPEVVKNVAFDCGRTIEVEWKQTGGSGVTGYELIISSLADDSEQRFNLSNKDHSKKLDVQSNNIYEIQIRAKNALGHSFWTKRQLETTAGIN</sequence>
<dbReference type="PANTHER" id="PTHR45080:SF8">
    <property type="entry name" value="IG-LIKE DOMAIN-CONTAINING PROTEIN"/>
    <property type="match status" value="1"/>
</dbReference>
<feature type="domain" description="Ig-like" evidence="3">
    <location>
        <begin position="97"/>
        <end position="197"/>
    </location>
</feature>
<dbReference type="InterPro" id="IPR003598">
    <property type="entry name" value="Ig_sub2"/>
</dbReference>
<organism evidence="5 6">
    <name type="scientific">Porites lobata</name>
    <dbReference type="NCBI Taxonomy" id="104759"/>
    <lineage>
        <taxon>Eukaryota</taxon>
        <taxon>Metazoa</taxon>
        <taxon>Cnidaria</taxon>
        <taxon>Anthozoa</taxon>
        <taxon>Hexacorallia</taxon>
        <taxon>Scleractinia</taxon>
        <taxon>Fungiina</taxon>
        <taxon>Poritidae</taxon>
        <taxon>Porites</taxon>
    </lineage>
</organism>
<dbReference type="PROSITE" id="PS50835">
    <property type="entry name" value="IG_LIKE"/>
    <property type="match status" value="2"/>
</dbReference>